<evidence type="ECO:0000313" key="2">
    <source>
        <dbReference type="Proteomes" id="UP000693946"/>
    </source>
</evidence>
<reference evidence="1 2" key="1">
    <citation type="journal article" date="2021" name="Sci. Rep.">
        <title>Chromosome anchoring in Senegalese sole (Solea senegalensis) reveals sex-associated markers and genome rearrangements in flatfish.</title>
        <authorList>
            <person name="Guerrero-Cozar I."/>
            <person name="Gomez-Garrido J."/>
            <person name="Berbel C."/>
            <person name="Martinez-Blanch J.F."/>
            <person name="Alioto T."/>
            <person name="Claros M.G."/>
            <person name="Gagnaire P.A."/>
            <person name="Manchado M."/>
        </authorList>
    </citation>
    <scope>NUCLEOTIDE SEQUENCE [LARGE SCALE GENOMIC DNA]</scope>
    <source>
        <strain evidence="1">Sse05_10M</strain>
    </source>
</reference>
<evidence type="ECO:0000313" key="1">
    <source>
        <dbReference type="EMBL" id="KAG7463322.1"/>
    </source>
</evidence>
<proteinExistence type="predicted"/>
<feature type="non-terminal residue" evidence="1">
    <location>
        <position position="1"/>
    </location>
</feature>
<keyword evidence="2" id="KW-1185">Reference proteome</keyword>
<comment type="caution">
    <text evidence="1">The sequence shown here is derived from an EMBL/GenBank/DDBJ whole genome shotgun (WGS) entry which is preliminary data.</text>
</comment>
<feature type="non-terminal residue" evidence="1">
    <location>
        <position position="59"/>
    </location>
</feature>
<dbReference type="EMBL" id="JAGKHQ010000877">
    <property type="protein sequence ID" value="KAG7463322.1"/>
    <property type="molecule type" value="Genomic_DNA"/>
</dbReference>
<dbReference type="AlphaFoldDB" id="A0AAV6PJG8"/>
<dbReference type="Proteomes" id="UP000693946">
    <property type="component" value="Unassembled WGS sequence"/>
</dbReference>
<gene>
    <name evidence="1" type="ORF">JOB18_003219</name>
</gene>
<organism evidence="1 2">
    <name type="scientific">Solea senegalensis</name>
    <name type="common">Senegalese sole</name>
    <dbReference type="NCBI Taxonomy" id="28829"/>
    <lineage>
        <taxon>Eukaryota</taxon>
        <taxon>Metazoa</taxon>
        <taxon>Chordata</taxon>
        <taxon>Craniata</taxon>
        <taxon>Vertebrata</taxon>
        <taxon>Euteleostomi</taxon>
        <taxon>Actinopterygii</taxon>
        <taxon>Neopterygii</taxon>
        <taxon>Teleostei</taxon>
        <taxon>Neoteleostei</taxon>
        <taxon>Acanthomorphata</taxon>
        <taxon>Carangaria</taxon>
        <taxon>Pleuronectiformes</taxon>
        <taxon>Pleuronectoidei</taxon>
        <taxon>Soleidae</taxon>
        <taxon>Solea</taxon>
    </lineage>
</organism>
<accession>A0AAV6PJG8</accession>
<protein>
    <submittedName>
        <fullName evidence="1">Uncharacterized protein</fullName>
    </submittedName>
</protein>
<name>A0AAV6PJG8_SOLSE</name>
<sequence>DDAGALCGHLHAPATRRAVLHTQRSALHPHHSCHQRSARCDFSLHLLCVCEPQLLHPER</sequence>